<dbReference type="InterPro" id="IPR029787">
    <property type="entry name" value="Nucleotide_cyclase"/>
</dbReference>
<dbReference type="NCBIfam" id="TIGR00229">
    <property type="entry name" value="sensory_box"/>
    <property type="match status" value="2"/>
</dbReference>
<evidence type="ECO:0000313" key="5">
    <source>
        <dbReference type="EMBL" id="TWI87597.1"/>
    </source>
</evidence>
<keyword evidence="6" id="KW-1185">Reference proteome</keyword>
<gene>
    <name evidence="5" type="ORF">JM93_02164</name>
</gene>
<dbReference type="CDD" id="cd00130">
    <property type="entry name" value="PAS"/>
    <property type="match status" value="2"/>
</dbReference>
<dbReference type="SMART" id="SM00086">
    <property type="entry name" value="PAC"/>
    <property type="match status" value="2"/>
</dbReference>
<dbReference type="Gene3D" id="2.10.70.100">
    <property type="match status" value="1"/>
</dbReference>
<dbReference type="Proteomes" id="UP000320593">
    <property type="component" value="Unassembled WGS sequence"/>
</dbReference>
<evidence type="ECO:0000256" key="1">
    <source>
        <dbReference type="SAM" id="Phobius"/>
    </source>
</evidence>
<dbReference type="InterPro" id="IPR001610">
    <property type="entry name" value="PAC"/>
</dbReference>
<dbReference type="PANTHER" id="PTHR44757">
    <property type="entry name" value="DIGUANYLATE CYCLASE DGCP"/>
    <property type="match status" value="1"/>
</dbReference>
<dbReference type="Gene3D" id="3.30.70.270">
    <property type="match status" value="1"/>
</dbReference>
<feature type="domain" description="GGDEF" evidence="4">
    <location>
        <begin position="670"/>
        <end position="801"/>
    </location>
</feature>
<comment type="caution">
    <text evidence="5">The sequence shown here is derived from an EMBL/GenBank/DDBJ whole genome shotgun (WGS) entry which is preliminary data.</text>
</comment>
<feature type="domain" description="PAC" evidence="2">
    <location>
        <begin position="458"/>
        <end position="510"/>
    </location>
</feature>
<dbReference type="NCBIfam" id="TIGR00254">
    <property type="entry name" value="GGDEF"/>
    <property type="match status" value="1"/>
</dbReference>
<feature type="transmembrane region" description="Helical" evidence="1">
    <location>
        <begin position="46"/>
        <end position="65"/>
    </location>
</feature>
<keyword evidence="1" id="KW-0472">Membrane</keyword>
<dbReference type="PROSITE" id="PS50883">
    <property type="entry name" value="EAL"/>
    <property type="match status" value="1"/>
</dbReference>
<dbReference type="PROSITE" id="PS50113">
    <property type="entry name" value="PAC"/>
    <property type="match status" value="1"/>
</dbReference>
<dbReference type="SUPFAM" id="SSF55073">
    <property type="entry name" value="Nucleotide cyclase"/>
    <property type="match status" value="1"/>
</dbReference>
<dbReference type="CDD" id="cd01948">
    <property type="entry name" value="EAL"/>
    <property type="match status" value="1"/>
</dbReference>
<dbReference type="PROSITE" id="PS50887">
    <property type="entry name" value="GGDEF"/>
    <property type="match status" value="1"/>
</dbReference>
<keyword evidence="1" id="KW-1133">Transmembrane helix</keyword>
<evidence type="ECO:0000313" key="6">
    <source>
        <dbReference type="Proteomes" id="UP000320593"/>
    </source>
</evidence>
<dbReference type="Pfam" id="PF08447">
    <property type="entry name" value="PAS_3"/>
    <property type="match status" value="1"/>
</dbReference>
<dbReference type="SUPFAM" id="SSF55785">
    <property type="entry name" value="PYP-like sensor domain (PAS domain)"/>
    <property type="match status" value="2"/>
</dbReference>
<dbReference type="Gene3D" id="3.30.450.20">
    <property type="entry name" value="PAS domain"/>
    <property type="match status" value="2"/>
</dbReference>
<dbReference type="InterPro" id="IPR000014">
    <property type="entry name" value="PAS"/>
</dbReference>
<dbReference type="PANTHER" id="PTHR44757:SF2">
    <property type="entry name" value="BIOFILM ARCHITECTURE MAINTENANCE PROTEIN MBAA"/>
    <property type="match status" value="1"/>
</dbReference>
<name>A0A562T1N2_9HYPH</name>
<dbReference type="SMART" id="SM00091">
    <property type="entry name" value="PAS"/>
    <property type="match status" value="2"/>
</dbReference>
<evidence type="ECO:0000259" key="3">
    <source>
        <dbReference type="PROSITE" id="PS50883"/>
    </source>
</evidence>
<dbReference type="Gene3D" id="3.20.20.450">
    <property type="entry name" value="EAL domain"/>
    <property type="match status" value="1"/>
</dbReference>
<dbReference type="Pfam" id="PF00990">
    <property type="entry name" value="GGDEF"/>
    <property type="match status" value="1"/>
</dbReference>
<proteinExistence type="predicted"/>
<reference evidence="5 6" key="1">
    <citation type="submission" date="2019-07" db="EMBL/GenBank/DDBJ databases">
        <title>Genomic Encyclopedia of Archaeal and Bacterial Type Strains, Phase II (KMG-II): from individual species to whole genera.</title>
        <authorList>
            <person name="Goeker M."/>
        </authorList>
    </citation>
    <scope>NUCLEOTIDE SEQUENCE [LARGE SCALE GENOMIC DNA]</scope>
    <source>
        <strain evidence="5 6">ATCC BAA-252</strain>
    </source>
</reference>
<dbReference type="RefSeq" id="WP_208995084.1">
    <property type="nucleotide sequence ID" value="NZ_VLLF01000004.1"/>
</dbReference>
<dbReference type="InterPro" id="IPR035965">
    <property type="entry name" value="PAS-like_dom_sf"/>
</dbReference>
<dbReference type="EMBL" id="VLLF01000004">
    <property type="protein sequence ID" value="TWI87597.1"/>
    <property type="molecule type" value="Genomic_DNA"/>
</dbReference>
<dbReference type="Pfam" id="PF00563">
    <property type="entry name" value="EAL"/>
    <property type="match status" value="1"/>
</dbReference>
<protein>
    <submittedName>
        <fullName evidence="5">PAS domain S-box-containing protein/diguanylate cyclase (GGDEF)-like protein</fullName>
    </submittedName>
</protein>
<dbReference type="InterPro" id="IPR000160">
    <property type="entry name" value="GGDEF_dom"/>
</dbReference>
<evidence type="ECO:0000259" key="4">
    <source>
        <dbReference type="PROSITE" id="PS50887"/>
    </source>
</evidence>
<dbReference type="InterPro" id="IPR043128">
    <property type="entry name" value="Rev_trsase/Diguanyl_cyclase"/>
</dbReference>
<dbReference type="CDD" id="cd01949">
    <property type="entry name" value="GGDEF"/>
    <property type="match status" value="1"/>
</dbReference>
<sequence length="1072" mass="118901">MGGDRRLGRNPNIENEGSDVARASRLESILGSWSQNGRHFSRPLQVTFLLFLTLALFALTAQNIINEYRNLRAPVDKTVSSAQTLFLHQKSIAMAGLTRTISVLSGDPDLVSAMRAEDSARIELAVQRLLTEVSGEADKPQVSIYTPARTALYKSHNRSKTGTADRGYILSVAQLIGQTSRGLEYGDTSVPAITVARPWVHSGETLGYIKLGIDISGPLSAIGTAIDADIVKVVDTASLSAQNSAIAEEAEWLKSDRFMFRAVGSGPAPAFFSEVLQTGALSGSFAEKSFISGGRLKVVHPFPVTLADGTKATSLYLLQDLTDEFRAFAQSAGISLVAALLLAALSWISFKRLLGTVEASVLATRERLEQEVASNTEELEYSRNRLQEAQRIASIGSWERNLETGELHWSEELYRIVGVPTDTDAVNARKALYRQIPAAERPMVEKSIQHAIDAVSNFDFEHRIIRDDGSVRYLHVRGYVIANHDGLPKRMFGTVLDITERHTAQEQSQLLAGILEASLNEVYIVNATSFKIEHVNQCARENLGYHADELYELCPWDISPQHTEQTFRDMVAPVLDGTMPLLNVEGIQLRKDGTSYPVEVRFQLYRERNKDLLVAIANDLTERSAREREIRSAKEEAERMAYFDTLTQLPNRAACQRDAEHAFSKDSSLRPKFIIHLDIDNFKRINDTLGHSAGDYCLDEAGERLRTCCTGLGQAYRWGGDEFVIVASGPDVDAEELCERVNLVMRAPMEFDGNQIWPSVSMGVARCPEDGDTFETLLVHADLALYRSKDSGKDRWCFFTSDMKIDSDAEARTEQELRTAIRNNEFFLVFQPQVNIRTQKVTGIEALIRWNHPTRGVLGPGAFLPVVEKSNLAATVGDIVIDKALAAARSWMDRDLDFGRIAVNLSPSHLTSGTLLNDFNAAMKKHGVGPEHLTAEVLESVFLDDERSDNSQVLEELHRLGVHIELDDFGTGYASLSHVADLPINGLKIDRSFTAQILDDGKKEVVVNQLIHLARSLDIGVICEGVETDAQFDRLRMMGDFSVQGYLIARPMPFEDITEWLSASPEDLLFVV</sequence>
<dbReference type="SUPFAM" id="SSF141868">
    <property type="entry name" value="EAL domain-like"/>
    <property type="match status" value="1"/>
</dbReference>
<dbReference type="AlphaFoldDB" id="A0A562T1N2"/>
<organism evidence="5 6">
    <name type="scientific">Roseibium hamelinense</name>
    <dbReference type="NCBI Taxonomy" id="150831"/>
    <lineage>
        <taxon>Bacteria</taxon>
        <taxon>Pseudomonadati</taxon>
        <taxon>Pseudomonadota</taxon>
        <taxon>Alphaproteobacteria</taxon>
        <taxon>Hyphomicrobiales</taxon>
        <taxon>Stappiaceae</taxon>
        <taxon>Roseibium</taxon>
    </lineage>
</organism>
<dbReference type="InterPro" id="IPR001633">
    <property type="entry name" value="EAL_dom"/>
</dbReference>
<keyword evidence="1" id="KW-0812">Transmembrane</keyword>
<dbReference type="SMART" id="SM00267">
    <property type="entry name" value="GGDEF"/>
    <property type="match status" value="1"/>
</dbReference>
<dbReference type="InterPro" id="IPR000700">
    <property type="entry name" value="PAS-assoc_C"/>
</dbReference>
<dbReference type="SMART" id="SM00052">
    <property type="entry name" value="EAL"/>
    <property type="match status" value="1"/>
</dbReference>
<dbReference type="InterPro" id="IPR035919">
    <property type="entry name" value="EAL_sf"/>
</dbReference>
<dbReference type="Pfam" id="PF13426">
    <property type="entry name" value="PAS_9"/>
    <property type="match status" value="1"/>
</dbReference>
<evidence type="ECO:0000259" key="2">
    <source>
        <dbReference type="PROSITE" id="PS50113"/>
    </source>
</evidence>
<accession>A0A562T1N2</accession>
<feature type="domain" description="EAL" evidence="3">
    <location>
        <begin position="810"/>
        <end position="1065"/>
    </location>
</feature>
<dbReference type="InterPro" id="IPR013655">
    <property type="entry name" value="PAS_fold_3"/>
</dbReference>
<dbReference type="InterPro" id="IPR052155">
    <property type="entry name" value="Biofilm_reg_signaling"/>
</dbReference>